<dbReference type="Pfam" id="PF19236">
    <property type="entry name" value="ADAMTS_CR_3"/>
    <property type="match status" value="1"/>
</dbReference>
<dbReference type="GO" id="GO:0006508">
    <property type="term" value="P:proteolysis"/>
    <property type="evidence" value="ECO:0007669"/>
    <property type="project" value="UniProtKB-KW"/>
</dbReference>
<keyword evidence="11 15" id="KW-1015">Disulfide bond</keyword>
<dbReference type="GO" id="GO:0031012">
    <property type="term" value="C:extracellular matrix"/>
    <property type="evidence" value="ECO:0007669"/>
    <property type="project" value="TreeGrafter"/>
</dbReference>
<feature type="disulfide bond" evidence="15">
    <location>
        <begin position="393"/>
        <end position="418"/>
    </location>
</feature>
<dbReference type="InParanoid" id="A0A067RJV3"/>
<dbReference type="InterPro" id="IPR041645">
    <property type="entry name" value="ADAMTS_CR_2"/>
</dbReference>
<dbReference type="MEROPS" id="M12.237"/>
<keyword evidence="12" id="KW-0325">Glycoprotein</keyword>
<dbReference type="eggNOG" id="KOG3538">
    <property type="taxonomic scope" value="Eukaryota"/>
</dbReference>
<keyword evidence="2" id="KW-0964">Secreted</keyword>
<dbReference type="EMBL" id="KK852584">
    <property type="protein sequence ID" value="KDR20850.1"/>
    <property type="molecule type" value="Genomic_DNA"/>
</dbReference>
<dbReference type="Pfam" id="PF05986">
    <property type="entry name" value="ADAMTS_spacer1"/>
    <property type="match status" value="1"/>
</dbReference>
<dbReference type="Proteomes" id="UP000027135">
    <property type="component" value="Unassembled WGS sequence"/>
</dbReference>
<dbReference type="PROSITE" id="PS50215">
    <property type="entry name" value="ADAM_MEPRO"/>
    <property type="match status" value="1"/>
</dbReference>
<gene>
    <name evidence="18" type="ORF">L798_04654</name>
</gene>
<evidence type="ECO:0000256" key="6">
    <source>
        <dbReference type="ARBA" id="ARBA00022729"/>
    </source>
</evidence>
<feature type="active site" evidence="13 16">
    <location>
        <position position="307"/>
    </location>
</feature>
<evidence type="ECO:0000256" key="2">
    <source>
        <dbReference type="ARBA" id="ARBA00022525"/>
    </source>
</evidence>
<dbReference type="GO" id="GO:0007229">
    <property type="term" value="P:integrin-mediated signaling pathway"/>
    <property type="evidence" value="ECO:0007669"/>
    <property type="project" value="UniProtKB-KW"/>
</dbReference>
<dbReference type="Pfam" id="PF17771">
    <property type="entry name" value="ADAMTS_CR_2"/>
    <property type="match status" value="1"/>
</dbReference>
<evidence type="ECO:0000313" key="18">
    <source>
        <dbReference type="EMBL" id="KDR20850.1"/>
    </source>
</evidence>
<dbReference type="InterPro" id="IPR001590">
    <property type="entry name" value="Peptidase_M12B"/>
</dbReference>
<evidence type="ECO:0000259" key="17">
    <source>
        <dbReference type="PROSITE" id="PS50215"/>
    </source>
</evidence>
<dbReference type="InterPro" id="IPR010294">
    <property type="entry name" value="ADAMTS_spacer1"/>
</dbReference>
<feature type="binding site" evidence="14 16">
    <location>
        <position position="316"/>
    </location>
    <ligand>
        <name>Zn(2+)</name>
        <dbReference type="ChEBI" id="CHEBI:29105"/>
        <note>catalytic</note>
    </ligand>
</feature>
<evidence type="ECO:0000256" key="1">
    <source>
        <dbReference type="ARBA" id="ARBA00004498"/>
    </source>
</evidence>
<dbReference type="SUPFAM" id="SSF82895">
    <property type="entry name" value="TSP-1 type 1 repeat"/>
    <property type="match status" value="2"/>
</dbReference>
<sequence>GRYTRHIEDHKFLAPRKINKDGEFLSYSIPHFYERDTSRRKKRDLPDESEKVHYGLAIYGKEQLVELWPNYDFISPGMMIEERGPGASVDVNKVKIRPANRTQCHYVGRVKGQNNSRVVLSVCDGMSGYIKTNEGHYFIEPMKGHQREEDGLQVHIVHKRSLLVVADKSFLYYHKNIDVETYILTVMNMASDFYHDASSGNLMDIVVVRIIYLYKQEEEKDLYINRDAEKTLKSFCEWQASVNPQDVTHPNHHDIAVLLTRYDICSDNVTECGLLGLAYLAQACNPKMSCAICEDTGLALGITVTHEVGHVMGCGHDDKIDSECEPMADKVNAHVMSPYVQMATANWSTCSKKFMQEFLDNGLGDCLLDEPQEYNFNLPDMPPGAMYDANFQCAQDFKIPDTVSCDMGPEANCEALYCEHTPKKCGSHMQPPADGTRCAANKWCYNRKCVPYGLRPQARNGEWGAWTSWSDCSRTCGGGVSFSERDCNNPAPQNHGRYCLGARKKYRVCNTSPCDPKDATFREEQCSQHDDTVHHWTPFLKIEPKEVCNLLCINEDGIIKSMSPRVKDGTPCRPGTKDLCTAGTCQVVGCNWILGSDAVEDQCGVCNGEGKECTIVEDTFKDTGRGYVKIATIPAGSMRISIEELNPSTNTLALKAEDDKTFYLNGDYSEESDKELHLSGTVGYYFHPKADQEKIVIDGPTTNQILLYGCFFGDANPGITYKYAMPNSGQKETYEPKYHWEFVEWGECNRRCGGGTQESEPKCVEKRDGVVSDSFCPSADKPKVTNRPCNQEPCKARWKPGQWGKCNGCVFKTGYRIRGVECIQESPIKNEETRTDDRNCKGKKPQHAVLCNSFKPC</sequence>
<keyword evidence="4" id="KW-0645">Protease</keyword>
<keyword evidence="5 14" id="KW-0479">Metal-binding</keyword>
<dbReference type="PRINTS" id="PR01857">
    <property type="entry name" value="ADAMTSFAMILY"/>
</dbReference>
<feature type="disulfide bond" evidence="15">
    <location>
        <begin position="265"/>
        <end position="272"/>
    </location>
</feature>
<keyword evidence="14" id="KW-0106">Calcium</keyword>
<dbReference type="PANTHER" id="PTHR13723:SF200">
    <property type="entry name" value="ADAM METALLOPEPTIDASE WITH THROMBOSPONDIN TYPE 1 MOTIF B, ISOFORM B"/>
    <property type="match status" value="1"/>
</dbReference>
<feature type="disulfide bond" evidence="15">
    <location>
        <begin position="413"/>
        <end position="444"/>
    </location>
</feature>
<keyword evidence="6" id="KW-0732">Signal</keyword>
<reference evidence="18 19" key="1">
    <citation type="journal article" date="2014" name="Nat. Commun.">
        <title>Molecular traces of alternative social organization in a termite genome.</title>
        <authorList>
            <person name="Terrapon N."/>
            <person name="Li C."/>
            <person name="Robertson H.M."/>
            <person name="Ji L."/>
            <person name="Meng X."/>
            <person name="Booth W."/>
            <person name="Chen Z."/>
            <person name="Childers C.P."/>
            <person name="Glastad K.M."/>
            <person name="Gokhale K."/>
            <person name="Gowin J."/>
            <person name="Gronenberg W."/>
            <person name="Hermansen R.A."/>
            <person name="Hu H."/>
            <person name="Hunt B.G."/>
            <person name="Huylmans A.K."/>
            <person name="Khalil S.M."/>
            <person name="Mitchell R.D."/>
            <person name="Munoz-Torres M.C."/>
            <person name="Mustard J.A."/>
            <person name="Pan H."/>
            <person name="Reese J.T."/>
            <person name="Scharf M.E."/>
            <person name="Sun F."/>
            <person name="Vogel H."/>
            <person name="Xiao J."/>
            <person name="Yang W."/>
            <person name="Yang Z."/>
            <person name="Yang Z."/>
            <person name="Zhou J."/>
            <person name="Zhu J."/>
            <person name="Brent C.S."/>
            <person name="Elsik C.G."/>
            <person name="Goodisman M.A."/>
            <person name="Liberles D.A."/>
            <person name="Roe R.M."/>
            <person name="Vargo E.L."/>
            <person name="Vilcinskas A."/>
            <person name="Wang J."/>
            <person name="Bornberg-Bauer E."/>
            <person name="Korb J."/>
            <person name="Zhang G."/>
            <person name="Liebig J."/>
        </authorList>
    </citation>
    <scope>NUCLEOTIDE SEQUENCE [LARGE SCALE GENOMIC DNA]</scope>
    <source>
        <tissue evidence="18">Whole organism</tissue>
    </source>
</reference>
<keyword evidence="18" id="KW-0401">Integrin</keyword>
<dbReference type="InterPro" id="IPR013273">
    <property type="entry name" value="ADAMTS/ADAMTS-like"/>
</dbReference>
<protein>
    <submittedName>
        <fullName evidence="18">A disintegrin and metalloproteinase with thrombospondin motifs 12</fullName>
    </submittedName>
</protein>
<dbReference type="InterPro" id="IPR050439">
    <property type="entry name" value="ADAMTS_ADAMTS-like"/>
</dbReference>
<evidence type="ECO:0000256" key="11">
    <source>
        <dbReference type="ARBA" id="ARBA00023157"/>
    </source>
</evidence>
<evidence type="ECO:0000256" key="5">
    <source>
        <dbReference type="ARBA" id="ARBA00022723"/>
    </source>
</evidence>
<organism evidence="18 19">
    <name type="scientific">Zootermopsis nevadensis</name>
    <name type="common">Dampwood termite</name>
    <dbReference type="NCBI Taxonomy" id="136037"/>
    <lineage>
        <taxon>Eukaryota</taxon>
        <taxon>Metazoa</taxon>
        <taxon>Ecdysozoa</taxon>
        <taxon>Arthropoda</taxon>
        <taxon>Hexapoda</taxon>
        <taxon>Insecta</taxon>
        <taxon>Pterygota</taxon>
        <taxon>Neoptera</taxon>
        <taxon>Polyneoptera</taxon>
        <taxon>Dictyoptera</taxon>
        <taxon>Blattodea</taxon>
        <taxon>Blattoidea</taxon>
        <taxon>Termitoidae</taxon>
        <taxon>Termopsidae</taxon>
        <taxon>Zootermopsis</taxon>
    </lineage>
</organism>
<dbReference type="PANTHER" id="PTHR13723">
    <property type="entry name" value="ADAMTS A DISINTEGRIN AND METALLOPROTEASE WITH THROMBOSPONDIN MOTIFS PROTEASE"/>
    <property type="match status" value="1"/>
</dbReference>
<keyword evidence="9 14" id="KW-0862">Zinc</keyword>
<evidence type="ECO:0000256" key="13">
    <source>
        <dbReference type="PIRSR" id="PIRSR613273-1"/>
    </source>
</evidence>
<dbReference type="Gene3D" id="3.40.1620.60">
    <property type="match status" value="1"/>
</dbReference>
<dbReference type="PROSITE" id="PS50092">
    <property type="entry name" value="TSP1"/>
    <property type="match status" value="2"/>
</dbReference>
<keyword evidence="7" id="KW-0677">Repeat</keyword>
<dbReference type="GO" id="GO:0004222">
    <property type="term" value="F:metalloendopeptidase activity"/>
    <property type="evidence" value="ECO:0007669"/>
    <property type="project" value="InterPro"/>
</dbReference>
<evidence type="ECO:0000256" key="7">
    <source>
        <dbReference type="ARBA" id="ARBA00022737"/>
    </source>
</evidence>
<feature type="disulfide bond" evidence="15">
    <location>
        <begin position="472"/>
        <end position="509"/>
    </location>
</feature>
<feature type="disulfide bond" evidence="15">
    <location>
        <begin position="405"/>
        <end position="425"/>
    </location>
</feature>
<feature type="domain" description="Peptidase M12B" evidence="17">
    <location>
        <begin position="157"/>
        <end position="371"/>
    </location>
</feature>
<keyword evidence="19" id="KW-1185">Reference proteome</keyword>
<dbReference type="InterPro" id="IPR000884">
    <property type="entry name" value="TSP1_rpt"/>
</dbReference>
<dbReference type="FunFam" id="2.20.100.10:FF:000006">
    <property type="entry name" value="A disintegrin and metalloproteinase with thrombospondin motifs 1"/>
    <property type="match status" value="1"/>
</dbReference>
<dbReference type="OMA" id="YDICSEG"/>
<evidence type="ECO:0000256" key="16">
    <source>
        <dbReference type="PROSITE-ProRule" id="PRU00276"/>
    </source>
</evidence>
<feature type="binding site" evidence="14 16">
    <location>
        <position position="306"/>
    </location>
    <ligand>
        <name>Zn(2+)</name>
        <dbReference type="ChEBI" id="CHEBI:29105"/>
        <note>catalytic</note>
    </ligand>
</feature>
<proteinExistence type="predicted"/>
<comment type="caution">
    <text evidence="16">Lacks conserved residue(s) required for the propagation of feature annotation.</text>
</comment>
<dbReference type="Gene3D" id="2.20.100.10">
    <property type="entry name" value="Thrombospondin type-1 (TSP1) repeat"/>
    <property type="match status" value="2"/>
</dbReference>
<dbReference type="GO" id="GO:0030198">
    <property type="term" value="P:extracellular matrix organization"/>
    <property type="evidence" value="ECO:0007669"/>
    <property type="project" value="InterPro"/>
</dbReference>
<comment type="subcellular location">
    <subcellularLocation>
        <location evidence="1">Secreted</location>
        <location evidence="1">Extracellular space</location>
        <location evidence="1">Extracellular matrix</location>
    </subcellularLocation>
</comment>
<feature type="disulfide bond" evidence="15">
    <location>
        <begin position="487"/>
        <end position="499"/>
    </location>
</feature>
<dbReference type="Pfam" id="PF19030">
    <property type="entry name" value="TSP1_ADAMTS"/>
    <property type="match status" value="1"/>
</dbReference>
<dbReference type="InterPro" id="IPR024079">
    <property type="entry name" value="MetalloPept_cat_dom_sf"/>
</dbReference>
<evidence type="ECO:0000313" key="19">
    <source>
        <dbReference type="Proteomes" id="UP000027135"/>
    </source>
</evidence>
<dbReference type="Pfam" id="PF00090">
    <property type="entry name" value="TSP_1"/>
    <property type="match status" value="1"/>
</dbReference>
<evidence type="ECO:0000256" key="3">
    <source>
        <dbReference type="ARBA" id="ARBA00022530"/>
    </source>
</evidence>
<dbReference type="InterPro" id="IPR002870">
    <property type="entry name" value="Peptidase_M12B_N"/>
</dbReference>
<keyword evidence="10" id="KW-0482">Metalloprotease</keyword>
<dbReference type="SMR" id="A0A067RJV3"/>
<feature type="binding site" evidence="14">
    <location>
        <position position="366"/>
    </location>
    <ligand>
        <name>Ca(2+)</name>
        <dbReference type="ChEBI" id="CHEBI:29108"/>
        <label>1</label>
    </ligand>
</feature>
<feature type="non-terminal residue" evidence="18">
    <location>
        <position position="857"/>
    </location>
</feature>
<feature type="binding site" evidence="14">
    <location>
        <position position="369"/>
    </location>
    <ligand>
        <name>Ca(2+)</name>
        <dbReference type="ChEBI" id="CHEBI:29108"/>
        <label>1</label>
    </ligand>
</feature>
<evidence type="ECO:0000256" key="12">
    <source>
        <dbReference type="ARBA" id="ARBA00023180"/>
    </source>
</evidence>
<evidence type="ECO:0000256" key="10">
    <source>
        <dbReference type="ARBA" id="ARBA00023049"/>
    </source>
</evidence>
<feature type="disulfide bond" evidence="15">
    <location>
        <begin position="476"/>
        <end position="514"/>
    </location>
</feature>
<evidence type="ECO:0000256" key="14">
    <source>
        <dbReference type="PIRSR" id="PIRSR613273-2"/>
    </source>
</evidence>
<feature type="binding site" evidence="14">
    <location>
        <position position="254"/>
    </location>
    <ligand>
        <name>Ca(2+)</name>
        <dbReference type="ChEBI" id="CHEBI:29108"/>
        <label>1</label>
    </ligand>
</feature>
<accession>A0A067RJV3</accession>
<feature type="disulfide bond" evidence="15">
    <location>
        <begin position="236"/>
        <end position="290"/>
    </location>
</feature>
<feature type="disulfide bond" evidence="15">
    <location>
        <begin position="324"/>
        <end position="350"/>
    </location>
</feature>
<comment type="cofactor">
    <cofactor evidence="14">
        <name>Zn(2+)</name>
        <dbReference type="ChEBI" id="CHEBI:29105"/>
    </cofactor>
    <text evidence="14">Binds 1 zinc ion per subunit.</text>
</comment>
<evidence type="ECO:0000256" key="9">
    <source>
        <dbReference type="ARBA" id="ARBA00022833"/>
    </source>
</evidence>
<dbReference type="Gene3D" id="2.60.120.830">
    <property type="match status" value="1"/>
</dbReference>
<dbReference type="AlphaFoldDB" id="A0A067RJV3"/>
<dbReference type="InterPro" id="IPR045371">
    <property type="entry name" value="ADAMTS_CR_3"/>
</dbReference>
<dbReference type="SUPFAM" id="SSF55486">
    <property type="entry name" value="Metalloproteases ('zincins'), catalytic domain"/>
    <property type="match status" value="1"/>
</dbReference>
<keyword evidence="8" id="KW-0378">Hydrolase</keyword>
<name>A0A067RJV3_ZOONE</name>
<dbReference type="GO" id="GO:0046872">
    <property type="term" value="F:metal ion binding"/>
    <property type="evidence" value="ECO:0007669"/>
    <property type="project" value="UniProtKB-KW"/>
</dbReference>
<dbReference type="Pfam" id="PF01562">
    <property type="entry name" value="Pep_M12B_propep"/>
    <property type="match status" value="1"/>
</dbReference>
<dbReference type="InterPro" id="IPR036383">
    <property type="entry name" value="TSP1_rpt_sf"/>
</dbReference>
<keyword evidence="3" id="KW-0272">Extracellular matrix</keyword>
<feature type="binding site" evidence="14">
    <location>
        <position position="369"/>
    </location>
    <ligand>
        <name>Ca(2+)</name>
        <dbReference type="ChEBI" id="CHEBI:29108"/>
        <label>2</label>
    </ligand>
</feature>
<dbReference type="Gene3D" id="3.40.390.10">
    <property type="entry name" value="Collagenase (Catalytic Domain)"/>
    <property type="match status" value="1"/>
</dbReference>
<dbReference type="SMART" id="SM00209">
    <property type="entry name" value="TSP1"/>
    <property type="match status" value="2"/>
</dbReference>
<evidence type="ECO:0000256" key="8">
    <source>
        <dbReference type="ARBA" id="ARBA00022801"/>
    </source>
</evidence>
<evidence type="ECO:0000256" key="15">
    <source>
        <dbReference type="PIRSR" id="PIRSR613273-3"/>
    </source>
</evidence>
<dbReference type="Pfam" id="PF01421">
    <property type="entry name" value="Reprolysin"/>
    <property type="match status" value="1"/>
</dbReference>
<dbReference type="CDD" id="cd04273">
    <property type="entry name" value="ZnMc_ADAMTS_like"/>
    <property type="match status" value="1"/>
</dbReference>
<feature type="disulfide bond" evidence="15">
    <location>
        <begin position="438"/>
        <end position="449"/>
    </location>
</feature>
<feature type="binding site" evidence="14 16">
    <location>
        <position position="310"/>
    </location>
    <ligand>
        <name>Zn(2+)</name>
        <dbReference type="ChEBI" id="CHEBI:29105"/>
        <note>catalytic</note>
    </ligand>
</feature>
<feature type="disulfide bond" evidence="15">
    <location>
        <begin position="284"/>
        <end position="366"/>
    </location>
</feature>
<feature type="non-terminal residue" evidence="18">
    <location>
        <position position="1"/>
    </location>
</feature>
<evidence type="ECO:0000256" key="4">
    <source>
        <dbReference type="ARBA" id="ARBA00022670"/>
    </source>
</evidence>